<feature type="transmembrane region" description="Helical" evidence="5">
    <location>
        <begin position="94"/>
        <end position="117"/>
    </location>
</feature>
<keyword evidence="3 5" id="KW-1133">Transmembrane helix</keyword>
<gene>
    <name evidence="7" type="ORF">ALEPTO_LOCUS6120</name>
</gene>
<keyword evidence="2 5" id="KW-0812">Transmembrane</keyword>
<dbReference type="SUPFAM" id="SSF81321">
    <property type="entry name" value="Family A G protein-coupled receptor-like"/>
    <property type="match status" value="1"/>
</dbReference>
<feature type="transmembrane region" description="Helical" evidence="5">
    <location>
        <begin position="168"/>
        <end position="189"/>
    </location>
</feature>
<evidence type="ECO:0000256" key="4">
    <source>
        <dbReference type="ARBA" id="ARBA00023136"/>
    </source>
</evidence>
<dbReference type="Gene3D" id="1.20.1070.10">
    <property type="entry name" value="Rhodopsin 7-helix transmembrane proteins"/>
    <property type="match status" value="1"/>
</dbReference>
<feature type="transmembrane region" description="Helical" evidence="5">
    <location>
        <begin position="226"/>
        <end position="245"/>
    </location>
</feature>
<evidence type="ECO:0000256" key="3">
    <source>
        <dbReference type="ARBA" id="ARBA00022989"/>
    </source>
</evidence>
<name>A0A9N9B5I1_9GLOM</name>
<organism evidence="7 8">
    <name type="scientific">Ambispora leptoticha</name>
    <dbReference type="NCBI Taxonomy" id="144679"/>
    <lineage>
        <taxon>Eukaryota</taxon>
        <taxon>Fungi</taxon>
        <taxon>Fungi incertae sedis</taxon>
        <taxon>Mucoromycota</taxon>
        <taxon>Glomeromycotina</taxon>
        <taxon>Glomeromycetes</taxon>
        <taxon>Archaeosporales</taxon>
        <taxon>Ambisporaceae</taxon>
        <taxon>Ambispora</taxon>
    </lineage>
</organism>
<evidence type="ECO:0000313" key="7">
    <source>
        <dbReference type="EMBL" id="CAG8556179.1"/>
    </source>
</evidence>
<dbReference type="AlphaFoldDB" id="A0A9N9B5I1"/>
<evidence type="ECO:0000256" key="5">
    <source>
        <dbReference type="SAM" id="Phobius"/>
    </source>
</evidence>
<dbReference type="GO" id="GO:0004930">
    <property type="term" value="F:G protein-coupled receptor activity"/>
    <property type="evidence" value="ECO:0007669"/>
    <property type="project" value="TreeGrafter"/>
</dbReference>
<protein>
    <submittedName>
        <fullName evidence="7">10037_t:CDS:1</fullName>
    </submittedName>
</protein>
<proteinExistence type="predicted"/>
<evidence type="ECO:0000256" key="1">
    <source>
        <dbReference type="ARBA" id="ARBA00004141"/>
    </source>
</evidence>
<dbReference type="PROSITE" id="PS50262">
    <property type="entry name" value="G_PROTEIN_RECEP_F1_2"/>
    <property type="match status" value="1"/>
</dbReference>
<dbReference type="GO" id="GO:0005886">
    <property type="term" value="C:plasma membrane"/>
    <property type="evidence" value="ECO:0007669"/>
    <property type="project" value="TreeGrafter"/>
</dbReference>
<comment type="caution">
    <text evidence="7">The sequence shown here is derived from an EMBL/GenBank/DDBJ whole genome shotgun (WGS) entry which is preliminary data.</text>
</comment>
<reference evidence="7" key="1">
    <citation type="submission" date="2021-06" db="EMBL/GenBank/DDBJ databases">
        <authorList>
            <person name="Kallberg Y."/>
            <person name="Tangrot J."/>
            <person name="Rosling A."/>
        </authorList>
    </citation>
    <scope>NUCLEOTIDE SEQUENCE</scope>
    <source>
        <strain evidence="7">FL130A</strain>
    </source>
</reference>
<feature type="transmembrane region" description="Helical" evidence="5">
    <location>
        <begin position="129"/>
        <end position="148"/>
    </location>
</feature>
<dbReference type="OrthoDB" id="2376869at2759"/>
<evidence type="ECO:0000256" key="2">
    <source>
        <dbReference type="ARBA" id="ARBA00022692"/>
    </source>
</evidence>
<accession>A0A9N9B5I1</accession>
<feature type="transmembrane region" description="Helical" evidence="5">
    <location>
        <begin position="257"/>
        <end position="279"/>
    </location>
</feature>
<feature type="transmembrane region" description="Helical" evidence="5">
    <location>
        <begin position="12"/>
        <end position="35"/>
    </location>
</feature>
<dbReference type="EMBL" id="CAJVPS010001971">
    <property type="protein sequence ID" value="CAG8556179.1"/>
    <property type="molecule type" value="Genomic_DNA"/>
</dbReference>
<keyword evidence="8" id="KW-1185">Reference proteome</keyword>
<dbReference type="Proteomes" id="UP000789508">
    <property type="component" value="Unassembled WGS sequence"/>
</dbReference>
<dbReference type="GO" id="GO:0007189">
    <property type="term" value="P:adenylate cyclase-activating G protein-coupled receptor signaling pathway"/>
    <property type="evidence" value="ECO:0007669"/>
    <property type="project" value="TreeGrafter"/>
</dbReference>
<dbReference type="PANTHER" id="PTHR23112:SF0">
    <property type="entry name" value="TRANSMEMBRANE PROTEIN 116"/>
    <property type="match status" value="1"/>
</dbReference>
<keyword evidence="4 5" id="KW-0472">Membrane</keyword>
<dbReference type="PANTHER" id="PTHR23112">
    <property type="entry name" value="G PROTEIN-COUPLED RECEPTOR 157-RELATED"/>
    <property type="match status" value="1"/>
</dbReference>
<evidence type="ECO:0000313" key="8">
    <source>
        <dbReference type="Proteomes" id="UP000789508"/>
    </source>
</evidence>
<sequence length="333" mass="37281">MASFELARDSEFYSVTITSTILQTLNLLGAAYVFYRSFLHWRAKEYGSLAMTHRLPLYAASTDFFNAGLNIINAGYTLCNAKTLPEVPCAATGWMTAILSFINQFLFLGISLVTYLRICQHKTIDLGRFDYKLISFSLFIAGFIIVIVSRDGYGAQKYWCAQKAHAKISLIIPLVEISLVALISLFCYVETLRTLLRNRKELNRGTSSNAQRQRYAQIEERVTRKIITYVLFFNLQWLPIVVYAGAALLQPMGIDTWVYLVGVIGLSFGGIGNAIAYVLNEGWDPNRQGSTSRSQKFTPPTNNSPQTTCNELLAIKVDVDVDVLAVKGIKDSF</sequence>
<feature type="domain" description="G-protein coupled receptors family 1 profile" evidence="6">
    <location>
        <begin position="94"/>
        <end position="277"/>
    </location>
</feature>
<evidence type="ECO:0000259" key="6">
    <source>
        <dbReference type="PROSITE" id="PS50262"/>
    </source>
</evidence>
<comment type="subcellular location">
    <subcellularLocation>
        <location evidence="1">Membrane</location>
        <topology evidence="1">Multi-pass membrane protein</topology>
    </subcellularLocation>
</comment>
<dbReference type="InterPro" id="IPR017452">
    <property type="entry name" value="GPCR_Rhodpsn_7TM"/>
</dbReference>